<dbReference type="AlphaFoldDB" id="A0A9X3YQY9"/>
<feature type="signal peptide" evidence="1">
    <location>
        <begin position="1"/>
        <end position="26"/>
    </location>
</feature>
<name>A0A9X3YQY9_9GAMM</name>
<dbReference type="RefSeq" id="WP_263543572.1">
    <property type="nucleotide sequence ID" value="NZ_JAOVZO020000023.1"/>
</dbReference>
<comment type="caution">
    <text evidence="2">The sequence shown here is derived from an EMBL/GenBank/DDBJ whole genome shotgun (WGS) entry which is preliminary data.</text>
</comment>
<evidence type="ECO:0008006" key="4">
    <source>
        <dbReference type="Google" id="ProtNLM"/>
    </source>
</evidence>
<dbReference type="EMBL" id="JAOVZO020000023">
    <property type="protein sequence ID" value="MDC8015940.1"/>
    <property type="molecule type" value="Genomic_DNA"/>
</dbReference>
<protein>
    <recommendedName>
        <fullName evidence="4">Lipoprotein</fullName>
    </recommendedName>
</protein>
<feature type="chain" id="PRO_5040721712" description="Lipoprotein" evidence="1">
    <location>
        <begin position="27"/>
        <end position="523"/>
    </location>
</feature>
<sequence>MTFCRRAALAAVVLCSACSAPEPRPAAPKRSAAQAAAPCRLDGADGSRLALDVPANASNCDLQRFVFNNFLYLAGDDATGHPRFMSYAPWYEAIPQDGSAPVWRDGYKPLSTTALRKTSREGQPGDGYALIDVDRRRVGYDIRVNRTFVDYLVASGTWQEAVLQAASASFAQNPATGGVWLPSGSATSEGAITVKTSWRKFPQGCPAERMHCERDGDGVWRGLVGLHLVQKTPTLGEMTWASFEHVANAPDCAPGGTRPIAAAPADPADPGKTLPGGWSLFDYAAYKRRGGDGERCPVPDGAYQYTVASDGTTIENQTCGAPSLTPLCNTDPRLSTADNETVEGYHRIDVCRTVAAKPCVGDGGPDDDVACLNADFARRFPKGVASKWRYYFLVGSEYVAGHAPGVGCFRYDDGPTLTTTPPRSRFPSTCQNDASTPKLALAGTLKLANTTMETWMQDGTCMVITPGSTPLMGRDCMACHTPSTNPPGFPFGMGDMSFLFDRVPTVSERAAAKSAAAKSGGAP</sequence>
<evidence type="ECO:0000256" key="1">
    <source>
        <dbReference type="SAM" id="SignalP"/>
    </source>
</evidence>
<proteinExistence type="predicted"/>
<accession>A0A9X3YQY9</accession>
<evidence type="ECO:0000313" key="2">
    <source>
        <dbReference type="EMBL" id="MDC8015940.1"/>
    </source>
</evidence>
<keyword evidence="1" id="KW-0732">Signal</keyword>
<gene>
    <name evidence="2" type="ORF">OD750_025735</name>
</gene>
<organism evidence="2 3">
    <name type="scientific">Tahibacter soli</name>
    <dbReference type="NCBI Taxonomy" id="2983605"/>
    <lineage>
        <taxon>Bacteria</taxon>
        <taxon>Pseudomonadati</taxon>
        <taxon>Pseudomonadota</taxon>
        <taxon>Gammaproteobacteria</taxon>
        <taxon>Lysobacterales</taxon>
        <taxon>Rhodanobacteraceae</taxon>
        <taxon>Tahibacter</taxon>
    </lineage>
</organism>
<evidence type="ECO:0000313" key="3">
    <source>
        <dbReference type="Proteomes" id="UP001139971"/>
    </source>
</evidence>
<keyword evidence="3" id="KW-1185">Reference proteome</keyword>
<dbReference type="Proteomes" id="UP001139971">
    <property type="component" value="Unassembled WGS sequence"/>
</dbReference>
<reference evidence="2" key="1">
    <citation type="submission" date="2023-02" db="EMBL/GenBank/DDBJ databases">
        <title>Tahibacter soli sp. nov. isolated from soil.</title>
        <authorList>
            <person name="Baek J.H."/>
            <person name="Lee J.K."/>
            <person name="Choi D.G."/>
            <person name="Jeon C.O."/>
        </authorList>
    </citation>
    <scope>NUCLEOTIDE SEQUENCE</scope>
    <source>
        <strain evidence="2">BL</strain>
    </source>
</reference>